<gene>
    <name evidence="9" type="primary">rpoE</name>
    <name evidence="9" type="ORF">Lqui_0522</name>
</gene>
<keyword evidence="2 6" id="KW-0805">Transcription regulation</keyword>
<dbReference type="GO" id="GO:0016987">
    <property type="term" value="F:sigma factor activity"/>
    <property type="evidence" value="ECO:0007669"/>
    <property type="project" value="UniProtKB-KW"/>
</dbReference>
<dbReference type="PATRIC" id="fig|45073.5.peg.553"/>
<evidence type="ECO:0000313" key="10">
    <source>
        <dbReference type="Proteomes" id="UP000054618"/>
    </source>
</evidence>
<dbReference type="InterPro" id="IPR039425">
    <property type="entry name" value="RNA_pol_sigma-70-like"/>
</dbReference>
<dbReference type="NCBIfam" id="TIGR02937">
    <property type="entry name" value="sigma70-ECF"/>
    <property type="match status" value="1"/>
</dbReference>
<dbReference type="STRING" id="45073.Lqui_0522"/>
<evidence type="ECO:0000259" key="7">
    <source>
        <dbReference type="Pfam" id="PF04542"/>
    </source>
</evidence>
<dbReference type="Gene3D" id="1.10.1740.10">
    <property type="match status" value="1"/>
</dbReference>
<dbReference type="GO" id="GO:0006352">
    <property type="term" value="P:DNA-templated transcription initiation"/>
    <property type="evidence" value="ECO:0007669"/>
    <property type="project" value="InterPro"/>
</dbReference>
<keyword evidence="10" id="KW-1185">Reference proteome</keyword>
<protein>
    <recommendedName>
        <fullName evidence="6">RNA polymerase sigma factor</fullName>
    </recommendedName>
</protein>
<evidence type="ECO:0000256" key="3">
    <source>
        <dbReference type="ARBA" id="ARBA00023082"/>
    </source>
</evidence>
<evidence type="ECO:0000313" key="9">
    <source>
        <dbReference type="EMBL" id="KTD51678.1"/>
    </source>
</evidence>
<name>A0A0W0Y520_9GAMM</name>
<evidence type="ECO:0000259" key="8">
    <source>
        <dbReference type="Pfam" id="PF08281"/>
    </source>
</evidence>
<evidence type="ECO:0000256" key="6">
    <source>
        <dbReference type="RuleBase" id="RU000716"/>
    </source>
</evidence>
<dbReference type="Pfam" id="PF08281">
    <property type="entry name" value="Sigma70_r4_2"/>
    <property type="match status" value="1"/>
</dbReference>
<dbReference type="Proteomes" id="UP000054618">
    <property type="component" value="Unassembled WGS sequence"/>
</dbReference>
<dbReference type="PANTHER" id="PTHR43133:SF8">
    <property type="entry name" value="RNA POLYMERASE SIGMA FACTOR HI_1459-RELATED"/>
    <property type="match status" value="1"/>
</dbReference>
<dbReference type="InterPro" id="IPR013249">
    <property type="entry name" value="RNA_pol_sigma70_r4_t2"/>
</dbReference>
<dbReference type="InterPro" id="IPR007627">
    <property type="entry name" value="RNA_pol_sigma70_r2"/>
</dbReference>
<dbReference type="EMBL" id="LNYS01000006">
    <property type="protein sequence ID" value="KTD51678.1"/>
    <property type="molecule type" value="Genomic_DNA"/>
</dbReference>
<dbReference type="RefSeq" id="WP_058506637.1">
    <property type="nucleotide sequence ID" value="NZ_CAAAIK010000002.1"/>
</dbReference>
<proteinExistence type="inferred from homology"/>
<dbReference type="InterPro" id="IPR013324">
    <property type="entry name" value="RNA_pol_sigma_r3/r4-like"/>
</dbReference>
<dbReference type="PANTHER" id="PTHR43133">
    <property type="entry name" value="RNA POLYMERASE ECF-TYPE SIGMA FACTO"/>
    <property type="match status" value="1"/>
</dbReference>
<feature type="domain" description="RNA polymerase sigma-70 region 2" evidence="7">
    <location>
        <begin position="30"/>
        <end position="93"/>
    </location>
</feature>
<evidence type="ECO:0000256" key="4">
    <source>
        <dbReference type="ARBA" id="ARBA00023125"/>
    </source>
</evidence>
<keyword evidence="4 6" id="KW-0238">DNA-binding</keyword>
<keyword evidence="5 6" id="KW-0804">Transcription</keyword>
<dbReference type="SUPFAM" id="SSF88659">
    <property type="entry name" value="Sigma3 and sigma4 domains of RNA polymerase sigma factors"/>
    <property type="match status" value="1"/>
</dbReference>
<dbReference type="PROSITE" id="PS01063">
    <property type="entry name" value="SIGMA70_ECF"/>
    <property type="match status" value="1"/>
</dbReference>
<dbReference type="InterPro" id="IPR014284">
    <property type="entry name" value="RNA_pol_sigma-70_dom"/>
</dbReference>
<evidence type="ECO:0000256" key="2">
    <source>
        <dbReference type="ARBA" id="ARBA00023015"/>
    </source>
</evidence>
<dbReference type="InterPro" id="IPR013325">
    <property type="entry name" value="RNA_pol_sigma_r2"/>
</dbReference>
<keyword evidence="3 6" id="KW-0731">Sigma factor</keyword>
<dbReference type="Pfam" id="PF04542">
    <property type="entry name" value="Sigma70_r2"/>
    <property type="match status" value="1"/>
</dbReference>
<accession>A0A0W0Y520</accession>
<dbReference type="OrthoDB" id="9780326at2"/>
<comment type="caution">
    <text evidence="9">The sequence shown here is derived from an EMBL/GenBank/DDBJ whole genome shotgun (WGS) entry which is preliminary data.</text>
</comment>
<dbReference type="CDD" id="cd06171">
    <property type="entry name" value="Sigma70_r4"/>
    <property type="match status" value="1"/>
</dbReference>
<organism evidence="9 10">
    <name type="scientific">Legionella quinlivanii</name>
    <dbReference type="NCBI Taxonomy" id="45073"/>
    <lineage>
        <taxon>Bacteria</taxon>
        <taxon>Pseudomonadati</taxon>
        <taxon>Pseudomonadota</taxon>
        <taxon>Gammaproteobacteria</taxon>
        <taxon>Legionellales</taxon>
        <taxon>Legionellaceae</taxon>
        <taxon>Legionella</taxon>
    </lineage>
</organism>
<dbReference type="AlphaFoldDB" id="A0A0W0Y520"/>
<evidence type="ECO:0000256" key="5">
    <source>
        <dbReference type="ARBA" id="ARBA00023163"/>
    </source>
</evidence>
<dbReference type="GO" id="GO:0003677">
    <property type="term" value="F:DNA binding"/>
    <property type="evidence" value="ECO:0007669"/>
    <property type="project" value="UniProtKB-KW"/>
</dbReference>
<sequence length="179" mass="21056">MAALEKDLDRELVNQARSGERAAIGRLLCHYRPSIVYQIRAQVDEMADVEDLAQEVCIKVFRFINQFDHKANFKTWLYKITQTTIINYYRSRRLDTVEIFSEEPDTQDSSPEQEAIRLELSEKITRFLLSLPKTLQKCFYLYSVLGLAYEEIARRMHCPLGTVRSRIHRIRSTILIILK</sequence>
<evidence type="ECO:0000256" key="1">
    <source>
        <dbReference type="ARBA" id="ARBA00010641"/>
    </source>
</evidence>
<comment type="similarity">
    <text evidence="1 6">Belongs to the sigma-70 factor family. ECF subfamily.</text>
</comment>
<dbReference type="Gene3D" id="1.10.10.10">
    <property type="entry name" value="Winged helix-like DNA-binding domain superfamily/Winged helix DNA-binding domain"/>
    <property type="match status" value="1"/>
</dbReference>
<feature type="domain" description="RNA polymerase sigma factor 70 region 4 type 2" evidence="8">
    <location>
        <begin position="122"/>
        <end position="172"/>
    </location>
</feature>
<dbReference type="InterPro" id="IPR000838">
    <property type="entry name" value="RNA_pol_sigma70_ECF_CS"/>
</dbReference>
<dbReference type="SUPFAM" id="SSF88946">
    <property type="entry name" value="Sigma2 domain of RNA polymerase sigma factors"/>
    <property type="match status" value="1"/>
</dbReference>
<reference evidence="9 10" key="1">
    <citation type="submission" date="2015-11" db="EMBL/GenBank/DDBJ databases">
        <title>Genomic analysis of 38 Legionella species identifies large and diverse effector repertoires.</title>
        <authorList>
            <person name="Burstein D."/>
            <person name="Amaro F."/>
            <person name="Zusman T."/>
            <person name="Lifshitz Z."/>
            <person name="Cohen O."/>
            <person name="Gilbert J.A."/>
            <person name="Pupko T."/>
            <person name="Shuman H.A."/>
            <person name="Segal G."/>
        </authorList>
    </citation>
    <scope>NUCLEOTIDE SEQUENCE [LARGE SCALE GENOMIC DNA]</scope>
    <source>
        <strain evidence="9 10">CDC#1442-AUS-E</strain>
    </source>
</reference>
<dbReference type="InterPro" id="IPR036388">
    <property type="entry name" value="WH-like_DNA-bd_sf"/>
</dbReference>